<sequence length="299" mass="32281">MTKRDRNRRRAGADADGAKDDSAQTDDLRPDEPSGWRDVMSTDYSYPDELDDLGRNERRKAKRSWRRDDHAQRMAWLRDQRRTEPTSPVTVIVVVVILAIIVLGFGGGLPRLLGRDDSPEQDVGLLAPSPQPERPAPTGDPSQNTPSAVLTPSTSVSTPPILTERPSAVATSAATDVIAVWARTFYTRDPSAESYADLVTKTGPYITNEVGESLTEAGDSTYEALKTDGGKSTVADVTVTAPRPDSAPVDTPTRISRLVTITIDITGKRPNRIQLPLVVTMIPEGAVWVVSDLNGGAGP</sequence>
<reference evidence="3 4" key="1">
    <citation type="submission" date="2020-08" db="EMBL/GenBank/DDBJ databases">
        <title>Sequencing the genomes of 1000 actinobacteria strains.</title>
        <authorList>
            <person name="Klenk H.-P."/>
        </authorList>
    </citation>
    <scope>NUCLEOTIDE SEQUENCE [LARGE SCALE GENOMIC DNA]</scope>
    <source>
        <strain evidence="3 4">DSM 28967</strain>
    </source>
</reference>
<keyword evidence="4" id="KW-1185">Reference proteome</keyword>
<protein>
    <submittedName>
        <fullName evidence="3">Uncharacterized protein</fullName>
    </submittedName>
</protein>
<dbReference type="AlphaFoldDB" id="A0A7W9J2F8"/>
<dbReference type="RefSeq" id="WP_184793725.1">
    <property type="nucleotide sequence ID" value="NZ_JACHMY010000001.1"/>
</dbReference>
<keyword evidence="2" id="KW-0472">Membrane</keyword>
<feature type="region of interest" description="Disordered" evidence="1">
    <location>
        <begin position="1"/>
        <end position="70"/>
    </location>
</feature>
<name>A0A7W9J2F8_9ACTN</name>
<dbReference type="EMBL" id="JACHMY010000001">
    <property type="protein sequence ID" value="MBB5833890.1"/>
    <property type="molecule type" value="Genomic_DNA"/>
</dbReference>
<accession>A0A7W9J2F8</accession>
<feature type="compositionally biased region" description="Basic and acidic residues" evidence="1">
    <location>
        <begin position="11"/>
        <end position="35"/>
    </location>
</feature>
<keyword evidence="2" id="KW-1133">Transmembrane helix</keyword>
<feature type="region of interest" description="Disordered" evidence="1">
    <location>
        <begin position="116"/>
        <end position="163"/>
    </location>
</feature>
<feature type="compositionally biased region" description="Basic residues" evidence="1">
    <location>
        <begin position="1"/>
        <end position="10"/>
    </location>
</feature>
<feature type="transmembrane region" description="Helical" evidence="2">
    <location>
        <begin position="88"/>
        <end position="109"/>
    </location>
</feature>
<evidence type="ECO:0000313" key="4">
    <source>
        <dbReference type="Proteomes" id="UP000549971"/>
    </source>
</evidence>
<proteinExistence type="predicted"/>
<keyword evidence="2" id="KW-0812">Transmembrane</keyword>
<organism evidence="3 4">
    <name type="scientific">Kribbella italica</name>
    <dbReference type="NCBI Taxonomy" id="1540520"/>
    <lineage>
        <taxon>Bacteria</taxon>
        <taxon>Bacillati</taxon>
        <taxon>Actinomycetota</taxon>
        <taxon>Actinomycetes</taxon>
        <taxon>Propionibacteriales</taxon>
        <taxon>Kribbellaceae</taxon>
        <taxon>Kribbella</taxon>
    </lineage>
</organism>
<feature type="compositionally biased region" description="Polar residues" evidence="1">
    <location>
        <begin position="140"/>
        <end position="160"/>
    </location>
</feature>
<evidence type="ECO:0000256" key="2">
    <source>
        <dbReference type="SAM" id="Phobius"/>
    </source>
</evidence>
<evidence type="ECO:0000313" key="3">
    <source>
        <dbReference type="EMBL" id="MBB5833890.1"/>
    </source>
</evidence>
<comment type="caution">
    <text evidence="3">The sequence shown here is derived from an EMBL/GenBank/DDBJ whole genome shotgun (WGS) entry which is preliminary data.</text>
</comment>
<dbReference type="Proteomes" id="UP000549971">
    <property type="component" value="Unassembled WGS sequence"/>
</dbReference>
<gene>
    <name evidence="3" type="ORF">HDA39_000624</name>
</gene>
<evidence type="ECO:0000256" key="1">
    <source>
        <dbReference type="SAM" id="MobiDB-lite"/>
    </source>
</evidence>